<protein>
    <submittedName>
        <fullName evidence="2">Uncharacterized protein</fullName>
    </submittedName>
</protein>
<dbReference type="Proteomes" id="UP000291084">
    <property type="component" value="Chromosome 5"/>
</dbReference>
<dbReference type="AlphaFoldDB" id="A0A0S3S4W1"/>
<gene>
    <name evidence="2" type="primary">Vigan.05G127700</name>
    <name evidence="2" type="ORF">VIGAN_05127700</name>
</gene>
<proteinExistence type="predicted"/>
<dbReference type="EMBL" id="AP015038">
    <property type="protein sequence ID" value="BAT87861.1"/>
    <property type="molecule type" value="Genomic_DNA"/>
</dbReference>
<evidence type="ECO:0000313" key="2">
    <source>
        <dbReference type="EMBL" id="BAT87861.1"/>
    </source>
</evidence>
<accession>A0A0S3S4W1</accession>
<keyword evidence="1" id="KW-0472">Membrane</keyword>
<keyword evidence="3" id="KW-1185">Reference proteome</keyword>
<evidence type="ECO:0000256" key="1">
    <source>
        <dbReference type="SAM" id="Phobius"/>
    </source>
</evidence>
<sequence>MDRVQPPHTNEDWRYSNTRSIRVLFLVAPPLFAPLPLAAGVARRSMMSLRASICLFPYSLSSASTVVQMILCS</sequence>
<name>A0A0S3S4W1_PHAAN</name>
<keyword evidence="1" id="KW-0812">Transmembrane</keyword>
<evidence type="ECO:0000313" key="3">
    <source>
        <dbReference type="Proteomes" id="UP000291084"/>
    </source>
</evidence>
<feature type="transmembrane region" description="Helical" evidence="1">
    <location>
        <begin position="20"/>
        <end position="41"/>
    </location>
</feature>
<keyword evidence="1" id="KW-1133">Transmembrane helix</keyword>
<reference evidence="2 3" key="1">
    <citation type="journal article" date="2015" name="Sci. Rep.">
        <title>The power of single molecule real-time sequencing technology in the de novo assembly of a eukaryotic genome.</title>
        <authorList>
            <person name="Sakai H."/>
            <person name="Naito K."/>
            <person name="Ogiso-Tanaka E."/>
            <person name="Takahashi Y."/>
            <person name="Iseki K."/>
            <person name="Muto C."/>
            <person name="Satou K."/>
            <person name="Teruya K."/>
            <person name="Shiroma A."/>
            <person name="Shimoji M."/>
            <person name="Hirano T."/>
            <person name="Itoh T."/>
            <person name="Kaga A."/>
            <person name="Tomooka N."/>
        </authorList>
    </citation>
    <scope>NUCLEOTIDE SEQUENCE [LARGE SCALE GENOMIC DNA]</scope>
    <source>
        <strain evidence="3">cv. Shumari</strain>
    </source>
</reference>
<organism evidence="2 3">
    <name type="scientific">Vigna angularis var. angularis</name>
    <dbReference type="NCBI Taxonomy" id="157739"/>
    <lineage>
        <taxon>Eukaryota</taxon>
        <taxon>Viridiplantae</taxon>
        <taxon>Streptophyta</taxon>
        <taxon>Embryophyta</taxon>
        <taxon>Tracheophyta</taxon>
        <taxon>Spermatophyta</taxon>
        <taxon>Magnoliopsida</taxon>
        <taxon>eudicotyledons</taxon>
        <taxon>Gunneridae</taxon>
        <taxon>Pentapetalae</taxon>
        <taxon>rosids</taxon>
        <taxon>fabids</taxon>
        <taxon>Fabales</taxon>
        <taxon>Fabaceae</taxon>
        <taxon>Papilionoideae</taxon>
        <taxon>50 kb inversion clade</taxon>
        <taxon>NPAAA clade</taxon>
        <taxon>indigoferoid/millettioid clade</taxon>
        <taxon>Phaseoleae</taxon>
        <taxon>Vigna</taxon>
    </lineage>
</organism>
<feature type="transmembrane region" description="Helical" evidence="1">
    <location>
        <begin position="53"/>
        <end position="71"/>
    </location>
</feature>